<dbReference type="GO" id="GO:0008889">
    <property type="term" value="F:glycerophosphodiester phosphodiesterase activity"/>
    <property type="evidence" value="ECO:0007669"/>
    <property type="project" value="UniProtKB-EC"/>
</dbReference>
<dbReference type="EMBL" id="VSSQ01006310">
    <property type="protein sequence ID" value="MPM32257.1"/>
    <property type="molecule type" value="Genomic_DNA"/>
</dbReference>
<dbReference type="Gene3D" id="3.20.20.190">
    <property type="entry name" value="Phosphatidylinositol (PI) phosphodiesterase"/>
    <property type="match status" value="1"/>
</dbReference>
<sequence length="242" mass="27667">MAKVIAHRGFSSRYPENTMLAFEQALMLGADGAEFDIQLASDGVPVVFHDESLLRITGSDLLIKDLTLEELRAFDLSYKLRGQCPVQRIPTLEEYFALVKEHDFLNIIELKTAIFEYDGIEQKVIDLVRAFGLSDRVVLSSFNHYSLLRCKAIAPELPCGILYECRIAEPQDYCKKLGMQYLHPDYRFLDDAELAKYESAGVKTSPWTVDREEDMRYLLAQKNIFALMSNKPDLALSIRDQK</sequence>
<dbReference type="CDD" id="cd08563">
    <property type="entry name" value="GDPD_TtGDE_like"/>
    <property type="match status" value="1"/>
</dbReference>
<dbReference type="AlphaFoldDB" id="A0A644YV87"/>
<dbReference type="SUPFAM" id="SSF51695">
    <property type="entry name" value="PLC-like phosphodiesterases"/>
    <property type="match status" value="1"/>
</dbReference>
<protein>
    <submittedName>
        <fullName evidence="2">Glycerophosphodiester phosphodiesterase</fullName>
        <ecNumber evidence="2">3.1.4.46</ecNumber>
    </submittedName>
</protein>
<dbReference type="PROSITE" id="PS51704">
    <property type="entry name" value="GP_PDE"/>
    <property type="match status" value="1"/>
</dbReference>
<dbReference type="PANTHER" id="PTHR46211:SF1">
    <property type="entry name" value="GLYCEROPHOSPHODIESTER PHOSPHODIESTERASE, CYTOPLASMIC"/>
    <property type="match status" value="1"/>
</dbReference>
<comment type="caution">
    <text evidence="2">The sequence shown here is derived from an EMBL/GenBank/DDBJ whole genome shotgun (WGS) entry which is preliminary data.</text>
</comment>
<name>A0A644YV87_9ZZZZ</name>
<evidence type="ECO:0000259" key="1">
    <source>
        <dbReference type="PROSITE" id="PS51704"/>
    </source>
</evidence>
<dbReference type="Pfam" id="PF03009">
    <property type="entry name" value="GDPD"/>
    <property type="match status" value="1"/>
</dbReference>
<feature type="domain" description="GP-PDE" evidence="1">
    <location>
        <begin position="2"/>
        <end position="239"/>
    </location>
</feature>
<dbReference type="EC" id="3.1.4.46" evidence="2"/>
<dbReference type="InterPro" id="IPR017946">
    <property type="entry name" value="PLC-like_Pdiesterase_TIM-brl"/>
</dbReference>
<dbReference type="InterPro" id="IPR030395">
    <property type="entry name" value="GP_PDE_dom"/>
</dbReference>
<organism evidence="2">
    <name type="scientific">bioreactor metagenome</name>
    <dbReference type="NCBI Taxonomy" id="1076179"/>
    <lineage>
        <taxon>unclassified sequences</taxon>
        <taxon>metagenomes</taxon>
        <taxon>ecological metagenomes</taxon>
    </lineage>
</organism>
<dbReference type="PANTHER" id="PTHR46211">
    <property type="entry name" value="GLYCEROPHOSPHORYL DIESTER PHOSPHODIESTERASE"/>
    <property type="match status" value="1"/>
</dbReference>
<reference evidence="2" key="1">
    <citation type="submission" date="2019-08" db="EMBL/GenBank/DDBJ databases">
        <authorList>
            <person name="Kucharzyk K."/>
            <person name="Murdoch R.W."/>
            <person name="Higgins S."/>
            <person name="Loffler F."/>
        </authorList>
    </citation>
    <scope>NUCLEOTIDE SEQUENCE</scope>
</reference>
<proteinExistence type="predicted"/>
<keyword evidence="2" id="KW-0378">Hydrolase</keyword>
<gene>
    <name evidence="2" type="primary">glpQ_12</name>
    <name evidence="2" type="ORF">SDC9_78819</name>
</gene>
<evidence type="ECO:0000313" key="2">
    <source>
        <dbReference type="EMBL" id="MPM32257.1"/>
    </source>
</evidence>
<accession>A0A644YV87</accession>
<dbReference type="GO" id="GO:0006629">
    <property type="term" value="P:lipid metabolic process"/>
    <property type="evidence" value="ECO:0007669"/>
    <property type="project" value="InterPro"/>
</dbReference>